<dbReference type="KEGG" id="taer:GT409_07700"/>
<evidence type="ECO:0000259" key="4">
    <source>
        <dbReference type="Pfam" id="PF03486"/>
    </source>
</evidence>
<dbReference type="NCBIfam" id="TIGR00275">
    <property type="entry name" value="aminoacetone oxidase family FAD-binding enzyme"/>
    <property type="match status" value="1"/>
</dbReference>
<dbReference type="Gene3D" id="2.40.30.10">
    <property type="entry name" value="Translation factors"/>
    <property type="match status" value="1"/>
</dbReference>
<proteinExistence type="predicted"/>
<dbReference type="Pfam" id="PF22780">
    <property type="entry name" value="HI0933_like_1st"/>
    <property type="match status" value="1"/>
</dbReference>
<keyword evidence="7" id="KW-1185">Reference proteome</keyword>
<keyword evidence="2" id="KW-0285">Flavoprotein</keyword>
<dbReference type="Gene3D" id="3.50.50.60">
    <property type="entry name" value="FAD/NAD(P)-binding domain"/>
    <property type="match status" value="1"/>
</dbReference>
<evidence type="ECO:0000259" key="5">
    <source>
        <dbReference type="Pfam" id="PF22780"/>
    </source>
</evidence>
<comment type="cofactor">
    <cofactor evidence="1">
        <name>FAD</name>
        <dbReference type="ChEBI" id="CHEBI:57692"/>
    </cofactor>
</comment>
<dbReference type="PRINTS" id="PR00411">
    <property type="entry name" value="PNDRDTASEI"/>
</dbReference>
<protein>
    <submittedName>
        <fullName evidence="6">Aminoacetone oxidase family FAD-binding enzyme</fullName>
    </submittedName>
</protein>
<dbReference type="SUPFAM" id="SSF51905">
    <property type="entry name" value="FAD/NAD(P)-binding domain"/>
    <property type="match status" value="1"/>
</dbReference>
<dbReference type="InterPro" id="IPR057661">
    <property type="entry name" value="RsdA/BaiN/AoA(So)_Rossmann"/>
</dbReference>
<dbReference type="PRINTS" id="PR00368">
    <property type="entry name" value="FADPNR"/>
</dbReference>
<accession>A0A6P1MB60</accession>
<evidence type="ECO:0000256" key="2">
    <source>
        <dbReference type="ARBA" id="ARBA00022630"/>
    </source>
</evidence>
<dbReference type="InterPro" id="IPR036188">
    <property type="entry name" value="FAD/NAD-bd_sf"/>
</dbReference>
<evidence type="ECO:0000313" key="6">
    <source>
        <dbReference type="EMBL" id="QHI69338.1"/>
    </source>
</evidence>
<sequence>MYDVIIIGGGAAGMFAAAVLAEEAPELNVLVLEKGAKPLAKVRVSGGGRCNLTHVCSDIREFIKNYPRGGRELIGPFNRFGPAQTVDWFEWHGVPLVTLDDGCLFPESDSSESVIDALLESGAKIRTNAQVAKIFGFEGGFNVKLTDGEQLSCRKLLVATGGGAFVEGLGHTIEPCVPSLFTFNTSDKELTALSGIVVEPVQVSAGKLKADGALLITHQGVSGPAVLRLSSFGARTLAETNYRFEMKINWLPDQNAEQIFQTLEKQKAASPKKQIGTWSPVGLVSRLWKLLVARAGIDETREWGGCSAKALRQLAAQISGFTLPITGKNRHREEFVTCGGIRLKEVNFQTMESRLVPGLYVAGEVLDIDALTGGFNLQAAWTTGYLAAQAMMI</sequence>
<dbReference type="SUPFAM" id="SSF160996">
    <property type="entry name" value="HI0933 insert domain-like"/>
    <property type="match status" value="1"/>
</dbReference>
<evidence type="ECO:0000256" key="1">
    <source>
        <dbReference type="ARBA" id="ARBA00001974"/>
    </source>
</evidence>
<dbReference type="AlphaFoldDB" id="A0A6P1MB60"/>
<dbReference type="Gene3D" id="1.10.8.260">
    <property type="entry name" value="HI0933 insert domain-like"/>
    <property type="match status" value="1"/>
</dbReference>
<name>A0A6P1MB60_9BACT</name>
<dbReference type="EMBL" id="CP047593">
    <property type="protein sequence ID" value="QHI69338.1"/>
    <property type="molecule type" value="Genomic_DNA"/>
</dbReference>
<dbReference type="InterPro" id="IPR055178">
    <property type="entry name" value="RsdA/BaiN/AoA(So)-like_dom"/>
</dbReference>
<dbReference type="Pfam" id="PF03486">
    <property type="entry name" value="HI0933_like"/>
    <property type="match status" value="1"/>
</dbReference>
<keyword evidence="3" id="KW-0274">FAD</keyword>
<dbReference type="RefSeq" id="WP_160628520.1">
    <property type="nucleotide sequence ID" value="NZ_CP047593.1"/>
</dbReference>
<dbReference type="Proteomes" id="UP000464954">
    <property type="component" value="Chromosome"/>
</dbReference>
<evidence type="ECO:0000256" key="3">
    <source>
        <dbReference type="ARBA" id="ARBA00022827"/>
    </source>
</evidence>
<dbReference type="PANTHER" id="PTHR42887">
    <property type="entry name" value="OS12G0638800 PROTEIN"/>
    <property type="match status" value="1"/>
</dbReference>
<gene>
    <name evidence="6" type="ORF">GT409_07700</name>
</gene>
<reference evidence="6 7" key="1">
    <citation type="submission" date="2020-01" db="EMBL/GenBank/DDBJ databases">
        <title>Ponticoccus aerotolerans gen. nov., sp. nov., an anaerobic bacterium and proposal of Ponticoccusceae fam. nov., Ponticoccusles ord. nov. and Ponticoccuse classis nov. in the phylum Kiritimatiellaeota.</title>
        <authorList>
            <person name="Zhou L.Y."/>
            <person name="Du Z.J."/>
        </authorList>
    </citation>
    <scope>NUCLEOTIDE SEQUENCE [LARGE SCALE GENOMIC DNA]</scope>
    <source>
        <strain evidence="6 7">S-5007</strain>
    </source>
</reference>
<evidence type="ECO:0000313" key="7">
    <source>
        <dbReference type="Proteomes" id="UP000464954"/>
    </source>
</evidence>
<organism evidence="6 7">
    <name type="scientific">Tichowtungia aerotolerans</name>
    <dbReference type="NCBI Taxonomy" id="2697043"/>
    <lineage>
        <taxon>Bacteria</taxon>
        <taxon>Pseudomonadati</taxon>
        <taxon>Kiritimatiellota</taxon>
        <taxon>Tichowtungiia</taxon>
        <taxon>Tichowtungiales</taxon>
        <taxon>Tichowtungiaceae</taxon>
        <taxon>Tichowtungia</taxon>
    </lineage>
</organism>
<dbReference type="PANTHER" id="PTHR42887:SF2">
    <property type="entry name" value="OS12G0638800 PROTEIN"/>
    <property type="match status" value="1"/>
</dbReference>
<feature type="domain" description="RsdA/BaiN/AoA(So)-like insert" evidence="5">
    <location>
        <begin position="177"/>
        <end position="336"/>
    </location>
</feature>
<feature type="domain" description="RsdA/BaiN/AoA(So)-like Rossmann fold-like" evidence="4">
    <location>
        <begin position="3"/>
        <end position="389"/>
    </location>
</feature>
<dbReference type="InterPro" id="IPR023166">
    <property type="entry name" value="BaiN-like_dom_sf"/>
</dbReference>
<dbReference type="InterPro" id="IPR004792">
    <property type="entry name" value="BaiN-like"/>
</dbReference>